<evidence type="ECO:0000256" key="4">
    <source>
        <dbReference type="ARBA" id="ARBA00022989"/>
    </source>
</evidence>
<keyword evidence="5 7" id="KW-0472">Membrane</keyword>
<dbReference type="GO" id="GO:0012505">
    <property type="term" value="C:endomembrane system"/>
    <property type="evidence" value="ECO:0007669"/>
    <property type="project" value="UniProtKB-SubCell"/>
</dbReference>
<feature type="transmembrane region" description="Helical" evidence="7">
    <location>
        <begin position="105"/>
        <end position="124"/>
    </location>
</feature>
<accession>A0A1I0I7N2</accession>
<sequence length="210" mass="24064">MYSYTKKEEIVNGITHGIGAILSLVALTFLLIYATESGSFWRLFSVSIYGLSMFFMYFSSTFVHLLPKGNLKDFFLILDHSSIFLFIAGSYTPITLLLLKGTIGWTLFFAVWGMALFGIIFKIIFIRKFTFLTTSLYMLLGWFVVIAWEPLASKMAYNGLLLLIVGGLCYSIGTCFYLWRGFPYHHAIWHILVLLGSGFHFFSIFYYIVV</sequence>
<comment type="similarity">
    <text evidence="2">Belongs to the UPF0073 (Hly-III) family.</text>
</comment>
<dbReference type="STRING" id="237682.SAMN05421676_11129"/>
<evidence type="ECO:0000313" key="8">
    <source>
        <dbReference type="EMBL" id="SET92715.1"/>
    </source>
</evidence>
<dbReference type="EMBL" id="FOHJ01000011">
    <property type="protein sequence ID" value="SET92715.1"/>
    <property type="molecule type" value="Genomic_DNA"/>
</dbReference>
<evidence type="ECO:0000256" key="2">
    <source>
        <dbReference type="ARBA" id="ARBA00008488"/>
    </source>
</evidence>
<evidence type="ECO:0000256" key="1">
    <source>
        <dbReference type="ARBA" id="ARBA00004127"/>
    </source>
</evidence>
<comment type="subcellular location">
    <subcellularLocation>
        <location evidence="1">Endomembrane system</location>
        <topology evidence="1">Multi-pass membrane protein</topology>
    </subcellularLocation>
</comment>
<keyword evidence="6" id="KW-0862">Zinc</keyword>
<dbReference type="RefSeq" id="WP_342733203.1">
    <property type="nucleotide sequence ID" value="NZ_FOHJ01000011.1"/>
</dbReference>
<dbReference type="AlphaFoldDB" id="A0A1I0I7N2"/>
<feature type="binding site" evidence="6">
    <location>
        <position position="186"/>
    </location>
    <ligand>
        <name>Zn(2+)</name>
        <dbReference type="ChEBI" id="CHEBI:29105"/>
    </ligand>
</feature>
<name>A0A1I0I7N2_9BACI</name>
<dbReference type="GO" id="GO:0140911">
    <property type="term" value="F:pore-forming activity"/>
    <property type="evidence" value="ECO:0007669"/>
    <property type="project" value="InterPro"/>
</dbReference>
<keyword evidence="6" id="KW-0479">Metal-binding</keyword>
<evidence type="ECO:0000256" key="6">
    <source>
        <dbReference type="PIRSR" id="PIRSR604254-1"/>
    </source>
</evidence>
<feature type="transmembrane region" description="Helical" evidence="7">
    <location>
        <begin position="160"/>
        <end position="179"/>
    </location>
</feature>
<evidence type="ECO:0000313" key="9">
    <source>
        <dbReference type="Proteomes" id="UP000199095"/>
    </source>
</evidence>
<feature type="transmembrane region" description="Helical" evidence="7">
    <location>
        <begin position="12"/>
        <end position="34"/>
    </location>
</feature>
<keyword evidence="3 7" id="KW-0812">Transmembrane</keyword>
<keyword evidence="9" id="KW-1185">Reference proteome</keyword>
<feature type="transmembrane region" description="Helical" evidence="7">
    <location>
        <begin position="131"/>
        <end position="148"/>
    </location>
</feature>
<dbReference type="PANTHER" id="PTHR20855:SF129">
    <property type="entry name" value="HEMOLYSIN-3 HOMOLOG"/>
    <property type="match status" value="1"/>
</dbReference>
<feature type="transmembrane region" description="Helical" evidence="7">
    <location>
        <begin position="40"/>
        <end position="63"/>
    </location>
</feature>
<keyword evidence="4 7" id="KW-1133">Transmembrane helix</keyword>
<dbReference type="NCBIfam" id="TIGR01065">
    <property type="entry name" value="hlyIII"/>
    <property type="match status" value="1"/>
</dbReference>
<dbReference type="InterPro" id="IPR004254">
    <property type="entry name" value="AdipoR/HlyIII-related"/>
</dbReference>
<dbReference type="GO" id="GO:0046872">
    <property type="term" value="F:metal ion binding"/>
    <property type="evidence" value="ECO:0007669"/>
    <property type="project" value="UniProtKB-KW"/>
</dbReference>
<evidence type="ECO:0000256" key="7">
    <source>
        <dbReference type="SAM" id="Phobius"/>
    </source>
</evidence>
<feature type="transmembrane region" description="Helical" evidence="7">
    <location>
        <begin position="191"/>
        <end position="209"/>
    </location>
</feature>
<feature type="binding site" evidence="6">
    <location>
        <position position="190"/>
    </location>
    <ligand>
        <name>Zn(2+)</name>
        <dbReference type="ChEBI" id="CHEBI:29105"/>
    </ligand>
</feature>
<dbReference type="Pfam" id="PF03006">
    <property type="entry name" value="HlyIII"/>
    <property type="match status" value="1"/>
</dbReference>
<evidence type="ECO:0000256" key="3">
    <source>
        <dbReference type="ARBA" id="ARBA00022692"/>
    </source>
</evidence>
<feature type="binding site" evidence="6">
    <location>
        <position position="64"/>
    </location>
    <ligand>
        <name>Zn(2+)</name>
        <dbReference type="ChEBI" id="CHEBI:29105"/>
    </ligand>
</feature>
<evidence type="ECO:0000256" key="5">
    <source>
        <dbReference type="ARBA" id="ARBA00023136"/>
    </source>
</evidence>
<gene>
    <name evidence="8" type="ORF">SAMN05421676_11129</name>
</gene>
<organism evidence="8 9">
    <name type="scientific">Salinibacillus kushneri</name>
    <dbReference type="NCBI Taxonomy" id="237682"/>
    <lineage>
        <taxon>Bacteria</taxon>
        <taxon>Bacillati</taxon>
        <taxon>Bacillota</taxon>
        <taxon>Bacilli</taxon>
        <taxon>Bacillales</taxon>
        <taxon>Bacillaceae</taxon>
        <taxon>Salinibacillus</taxon>
    </lineage>
</organism>
<proteinExistence type="inferred from homology"/>
<reference evidence="9" key="1">
    <citation type="submission" date="2016-10" db="EMBL/GenBank/DDBJ databases">
        <authorList>
            <person name="Varghese N."/>
            <person name="Submissions S."/>
        </authorList>
    </citation>
    <scope>NUCLEOTIDE SEQUENCE [LARGE SCALE GENOMIC DNA]</scope>
    <source>
        <strain evidence="9">CGMCC 1.3566</strain>
    </source>
</reference>
<dbReference type="InterPro" id="IPR005744">
    <property type="entry name" value="Hy-lIII"/>
</dbReference>
<dbReference type="PANTHER" id="PTHR20855">
    <property type="entry name" value="ADIPOR/PROGESTIN RECEPTOR-RELATED"/>
    <property type="match status" value="1"/>
</dbReference>
<dbReference type="GO" id="GO:0016020">
    <property type="term" value="C:membrane"/>
    <property type="evidence" value="ECO:0007669"/>
    <property type="project" value="InterPro"/>
</dbReference>
<feature type="transmembrane region" description="Helical" evidence="7">
    <location>
        <begin position="75"/>
        <end position="99"/>
    </location>
</feature>
<protein>
    <submittedName>
        <fullName evidence="8">Hemolysin III</fullName>
    </submittedName>
</protein>
<dbReference type="Proteomes" id="UP000199095">
    <property type="component" value="Unassembled WGS sequence"/>
</dbReference>